<feature type="transmembrane region" description="Helical" evidence="1">
    <location>
        <begin position="121"/>
        <end position="144"/>
    </location>
</feature>
<keyword evidence="1" id="KW-0472">Membrane</keyword>
<dbReference type="EMBL" id="PCWQ01000020">
    <property type="protein sequence ID" value="PIR06163.1"/>
    <property type="molecule type" value="Genomic_DNA"/>
</dbReference>
<proteinExistence type="predicted"/>
<dbReference type="AlphaFoldDB" id="A0A2H0NB96"/>
<dbReference type="Proteomes" id="UP000230564">
    <property type="component" value="Unassembled WGS sequence"/>
</dbReference>
<protein>
    <submittedName>
        <fullName evidence="2">Uncharacterized protein</fullName>
    </submittedName>
</protein>
<evidence type="ECO:0000313" key="3">
    <source>
        <dbReference type="Proteomes" id="UP000230564"/>
    </source>
</evidence>
<evidence type="ECO:0000313" key="2">
    <source>
        <dbReference type="EMBL" id="PIR06163.1"/>
    </source>
</evidence>
<sequence length="179" mass="21225">MPYRKIVEFFQARKKGDQPWEYQDTEVWVADFGSPEMEEEIRRELKKIKPKSSKGNISWIFCALILLLVIISTELIMRQYTLQMFWSEMSITLVIWIWRLVLLALWIFIGHFKLHLTFEKVFIVAVTSFIIAVVFLALVKIVYITSAWTWLNFLVEPIWMLLIIALVGSLFVRFSSKNK</sequence>
<evidence type="ECO:0000256" key="1">
    <source>
        <dbReference type="SAM" id="Phobius"/>
    </source>
</evidence>
<feature type="transmembrane region" description="Helical" evidence="1">
    <location>
        <begin position="56"/>
        <end position="77"/>
    </location>
</feature>
<feature type="transmembrane region" description="Helical" evidence="1">
    <location>
        <begin position="150"/>
        <end position="172"/>
    </location>
</feature>
<feature type="transmembrane region" description="Helical" evidence="1">
    <location>
        <begin position="89"/>
        <end position="109"/>
    </location>
</feature>
<gene>
    <name evidence="2" type="ORF">COV55_04780</name>
</gene>
<accession>A0A2H0NB96</accession>
<keyword evidence="1" id="KW-0812">Transmembrane</keyword>
<name>A0A2H0NB96_9BACT</name>
<reference evidence="2 3" key="1">
    <citation type="submission" date="2017-09" db="EMBL/GenBank/DDBJ databases">
        <title>Depth-based differentiation of microbial function through sediment-hosted aquifers and enrichment of novel symbionts in the deep terrestrial subsurface.</title>
        <authorList>
            <person name="Probst A.J."/>
            <person name="Ladd B."/>
            <person name="Jarett J.K."/>
            <person name="Geller-Mcgrath D.E."/>
            <person name="Sieber C.M."/>
            <person name="Emerson J.B."/>
            <person name="Anantharaman K."/>
            <person name="Thomas B.C."/>
            <person name="Malmstrom R."/>
            <person name="Stieglmeier M."/>
            <person name="Klingl A."/>
            <person name="Woyke T."/>
            <person name="Ryan C.M."/>
            <person name="Banfield J.F."/>
        </authorList>
    </citation>
    <scope>NUCLEOTIDE SEQUENCE [LARGE SCALE GENOMIC DNA]</scope>
    <source>
        <strain evidence="2">CG11_big_fil_rev_8_21_14_0_20_36_20</strain>
    </source>
</reference>
<comment type="caution">
    <text evidence="2">The sequence shown here is derived from an EMBL/GenBank/DDBJ whole genome shotgun (WGS) entry which is preliminary data.</text>
</comment>
<keyword evidence="1" id="KW-1133">Transmembrane helix</keyword>
<organism evidence="2 3">
    <name type="scientific">Candidatus Komeilibacteria bacterium CG11_big_fil_rev_8_21_14_0_20_36_20</name>
    <dbReference type="NCBI Taxonomy" id="1974477"/>
    <lineage>
        <taxon>Bacteria</taxon>
        <taxon>Candidatus Komeiliibacteriota</taxon>
    </lineage>
</organism>